<sequence>MDGREQQAITFVQWLLFRHCTLWHARHDERDQRVEPSSAHRKNSSLKPTQVVNMLAVFGVTLSTNVRR</sequence>
<name>A0AAD8EV12_BIOPF</name>
<reference evidence="1" key="1">
    <citation type="journal article" date="2023" name="PLoS Negl. Trop. Dis.">
        <title>A genome sequence for Biomphalaria pfeifferi, the major vector snail for the human-infecting parasite Schistosoma mansoni.</title>
        <authorList>
            <person name="Bu L."/>
            <person name="Lu L."/>
            <person name="Laidemitt M.R."/>
            <person name="Zhang S.M."/>
            <person name="Mutuku M."/>
            <person name="Mkoji G."/>
            <person name="Steinauer M."/>
            <person name="Loker E.S."/>
        </authorList>
    </citation>
    <scope>NUCLEOTIDE SEQUENCE</scope>
    <source>
        <strain evidence="1">KasaAsao</strain>
    </source>
</reference>
<evidence type="ECO:0000313" key="2">
    <source>
        <dbReference type="Proteomes" id="UP001233172"/>
    </source>
</evidence>
<evidence type="ECO:0000313" key="1">
    <source>
        <dbReference type="EMBL" id="KAK0040251.1"/>
    </source>
</evidence>
<accession>A0AAD8EV12</accession>
<dbReference type="AlphaFoldDB" id="A0AAD8EV12"/>
<protein>
    <submittedName>
        <fullName evidence="1">Uncharacterized protein</fullName>
    </submittedName>
</protein>
<reference evidence="1" key="2">
    <citation type="submission" date="2023-04" db="EMBL/GenBank/DDBJ databases">
        <authorList>
            <person name="Bu L."/>
            <person name="Lu L."/>
            <person name="Laidemitt M.R."/>
            <person name="Zhang S.M."/>
            <person name="Mutuku M."/>
            <person name="Mkoji G."/>
            <person name="Steinauer M."/>
            <person name="Loker E.S."/>
        </authorList>
    </citation>
    <scope>NUCLEOTIDE SEQUENCE</scope>
    <source>
        <strain evidence="1">KasaAsao</strain>
        <tissue evidence="1">Whole Snail</tissue>
    </source>
</reference>
<dbReference type="EMBL" id="JASAOG010000339">
    <property type="protein sequence ID" value="KAK0040251.1"/>
    <property type="molecule type" value="Genomic_DNA"/>
</dbReference>
<dbReference type="Proteomes" id="UP001233172">
    <property type="component" value="Unassembled WGS sequence"/>
</dbReference>
<proteinExistence type="predicted"/>
<organism evidence="1 2">
    <name type="scientific">Biomphalaria pfeifferi</name>
    <name type="common">Bloodfluke planorb</name>
    <name type="synonym">Freshwater snail</name>
    <dbReference type="NCBI Taxonomy" id="112525"/>
    <lineage>
        <taxon>Eukaryota</taxon>
        <taxon>Metazoa</taxon>
        <taxon>Spiralia</taxon>
        <taxon>Lophotrochozoa</taxon>
        <taxon>Mollusca</taxon>
        <taxon>Gastropoda</taxon>
        <taxon>Heterobranchia</taxon>
        <taxon>Euthyneura</taxon>
        <taxon>Panpulmonata</taxon>
        <taxon>Hygrophila</taxon>
        <taxon>Lymnaeoidea</taxon>
        <taxon>Planorbidae</taxon>
        <taxon>Biomphalaria</taxon>
    </lineage>
</organism>
<comment type="caution">
    <text evidence="1">The sequence shown here is derived from an EMBL/GenBank/DDBJ whole genome shotgun (WGS) entry which is preliminary data.</text>
</comment>
<gene>
    <name evidence="1" type="ORF">Bpfe_030320</name>
</gene>
<keyword evidence="2" id="KW-1185">Reference proteome</keyword>